<dbReference type="GO" id="GO:0050839">
    <property type="term" value="F:cell adhesion molecule binding"/>
    <property type="evidence" value="ECO:0007669"/>
    <property type="project" value="TreeGrafter"/>
</dbReference>
<sequence length="1175" mass="129416">MLALCRSTSTANVNRIHQGLPGLIISLLLSADVLAELSNLPNPTNMILQGPVNQTVHIGQSAIFQCRIHDRHVYGITKEHLKKQETKQLMVQWIINGFGVTNETLGAVHDKRYQMPGPASQGVHDLVITNTKLEDEATFICQADVKLYGASKTPIVETFISQPVYLTIIIPPIGLTMKKRMRQYAGSYSQGTTQSEQSVKSILISQNFVGNPDSGVLDDFEREDQTASHIAAADDPAIETSKNEAGLSHFVPRTKQIHSGNIRNLTNAIMSVASRPTTVSPVLWIKENEALVIECCSEPSKPAASIQWFLSGKLLSTKLTGNSKQEDGRSEPERYSSTTRAVVQTIVEEFNIFEELQLRPLNKTRMNTSDNLQTDEDAITHVTISVLHLLVRRHHQQQRLECRIGNADIYMKATLPTVAAMIEPVYIDSIHVDILPETHPVEMREGSTVQFVCSAITNPARPTFRWTLLDAEQYSGDPLSNDTKAIPQYYNDSTMRDRLLKSLPGEPTVFKLVLHRRMHLSRVRCWVGVSVPEEGEPISSVPPTRQLWRRSEKTLDIQYGAIFEPIVDNLRAGRIGQTVYLDCQADANPVAQLSLYRIGAQGQQILWELAALELDQSGNRTIDYHRRLERIKPLSNEFPQYTSFQGPSPSAVANAIKTKGSQILVSAAQKIRYPLQMNQIGDFGFYACVARNPGFPPAVKHLYVGHSDAPKVVQLYQTKDPVSNVVELICYIQSAPRPLAGQIRWTKSGQPIETNDRVSVYREQLTFGAKSVLQLRNLQPTDVSDYNCTATNEHGVGWRAIPLTLEAGTPLVFLVGAGAAALLALAFAIMLGCFVRHSRHRTSRMKTRLTASPTHHKTNGLRTDHLQDNRNFQCTLELQPMLAGHSEINIQPNYEMQTQTCRLCRTATPVTSDTAQIYTGTSVTPGVSSAHGQLLAMRVDIGEAGVQGNHNCKRSDDSGVETGDLTSLGLSGQNGLSSAPWDTMLLPSPSPIIPNAYYSFVAPRRDNCVNYGGTFANAYLTSTPPGSTLRHPIDSFDSNVNQCMSQSIINRSISPILVVSPHHNAVVSTRTANIYENPVNSSGLILSSVVLQPQTVTGLPAKTGCDVSTSSFSPRQAPQIFPDLSVLPLKFCEHGSLAVSTTSMPVATDHLIHVNAYHRPFDCSEGEEEESGTKV</sequence>
<organism evidence="9 10">
    <name type="scientific">Paragonimus westermani</name>
    <dbReference type="NCBI Taxonomy" id="34504"/>
    <lineage>
        <taxon>Eukaryota</taxon>
        <taxon>Metazoa</taxon>
        <taxon>Spiralia</taxon>
        <taxon>Lophotrochozoa</taxon>
        <taxon>Platyhelminthes</taxon>
        <taxon>Trematoda</taxon>
        <taxon>Digenea</taxon>
        <taxon>Plagiorchiida</taxon>
        <taxon>Troglotremata</taxon>
        <taxon>Troglotrematidae</taxon>
        <taxon>Paragonimus</taxon>
    </lineage>
</organism>
<comment type="subcellular location">
    <subcellularLocation>
        <location evidence="1">Membrane</location>
        <topology evidence="1">Single-pass type I membrane protein</topology>
    </subcellularLocation>
</comment>
<dbReference type="GO" id="GO:0098609">
    <property type="term" value="P:cell-cell adhesion"/>
    <property type="evidence" value="ECO:0007669"/>
    <property type="project" value="TreeGrafter"/>
</dbReference>
<dbReference type="PANTHER" id="PTHR11640">
    <property type="entry name" value="NEPHRIN"/>
    <property type="match status" value="1"/>
</dbReference>
<evidence type="ECO:0000259" key="8">
    <source>
        <dbReference type="PROSITE" id="PS50835"/>
    </source>
</evidence>
<feature type="domain" description="Ig-like" evidence="8">
    <location>
        <begin position="436"/>
        <end position="466"/>
    </location>
</feature>
<dbReference type="CDD" id="cd00096">
    <property type="entry name" value="Ig"/>
    <property type="match status" value="1"/>
</dbReference>
<keyword evidence="10" id="KW-1185">Reference proteome</keyword>
<dbReference type="InterPro" id="IPR007110">
    <property type="entry name" value="Ig-like_dom"/>
</dbReference>
<keyword evidence="6" id="KW-0812">Transmembrane</keyword>
<keyword evidence="6" id="KW-1133">Transmembrane helix</keyword>
<dbReference type="InterPro" id="IPR013783">
    <property type="entry name" value="Ig-like_fold"/>
</dbReference>
<gene>
    <name evidence="9" type="ORF">P879_00634</name>
</gene>
<proteinExistence type="predicted"/>
<comment type="caution">
    <text evidence="9">The sequence shown here is derived from an EMBL/GenBank/DDBJ whole genome shotgun (WGS) entry which is preliminary data.</text>
</comment>
<feature type="signal peptide" evidence="7">
    <location>
        <begin position="1"/>
        <end position="35"/>
    </location>
</feature>
<dbReference type="Pfam" id="PF07679">
    <property type="entry name" value="I-set"/>
    <property type="match status" value="1"/>
</dbReference>
<evidence type="ECO:0000256" key="3">
    <source>
        <dbReference type="ARBA" id="ARBA00023157"/>
    </source>
</evidence>
<dbReference type="GO" id="GO:0005911">
    <property type="term" value="C:cell-cell junction"/>
    <property type="evidence" value="ECO:0007669"/>
    <property type="project" value="TreeGrafter"/>
</dbReference>
<reference evidence="9 10" key="1">
    <citation type="submission" date="2019-07" db="EMBL/GenBank/DDBJ databases">
        <title>Annotation for the trematode Paragonimus westermani.</title>
        <authorList>
            <person name="Choi Y.-J."/>
        </authorList>
    </citation>
    <scope>NUCLEOTIDE SEQUENCE [LARGE SCALE GENOMIC DNA]</scope>
    <source>
        <strain evidence="9">180907_Pwestermani</strain>
    </source>
</reference>
<dbReference type="InterPro" id="IPR003598">
    <property type="entry name" value="Ig_sub2"/>
</dbReference>
<keyword evidence="2 6" id="KW-0472">Membrane</keyword>
<dbReference type="GO" id="GO:0005886">
    <property type="term" value="C:plasma membrane"/>
    <property type="evidence" value="ECO:0007669"/>
    <property type="project" value="TreeGrafter"/>
</dbReference>
<feature type="domain" description="Ig-like" evidence="8">
    <location>
        <begin position="43"/>
        <end position="161"/>
    </location>
</feature>
<dbReference type="InterPro" id="IPR051275">
    <property type="entry name" value="Cell_adhesion_signaling"/>
</dbReference>
<accession>A0A8T0DIC8</accession>
<dbReference type="InterPro" id="IPR003599">
    <property type="entry name" value="Ig_sub"/>
</dbReference>
<evidence type="ECO:0000256" key="4">
    <source>
        <dbReference type="ARBA" id="ARBA00023180"/>
    </source>
</evidence>
<dbReference type="InterPro" id="IPR036179">
    <property type="entry name" value="Ig-like_dom_sf"/>
</dbReference>
<dbReference type="PANTHER" id="PTHR11640:SF31">
    <property type="entry name" value="IRREGULAR CHIASM C-ROUGHEST PROTEIN-RELATED"/>
    <property type="match status" value="1"/>
</dbReference>
<keyword evidence="4" id="KW-0325">Glycoprotein</keyword>
<dbReference type="Pfam" id="PF08205">
    <property type="entry name" value="C2-set_2"/>
    <property type="match status" value="1"/>
</dbReference>
<dbReference type="Gene3D" id="2.60.40.10">
    <property type="entry name" value="Immunoglobulins"/>
    <property type="match status" value="3"/>
</dbReference>
<feature type="domain" description="Ig-like" evidence="8">
    <location>
        <begin position="710"/>
        <end position="804"/>
    </location>
</feature>
<evidence type="ECO:0000256" key="7">
    <source>
        <dbReference type="SAM" id="SignalP"/>
    </source>
</evidence>
<evidence type="ECO:0000256" key="2">
    <source>
        <dbReference type="ARBA" id="ARBA00023136"/>
    </source>
</evidence>
<dbReference type="SMART" id="SM00408">
    <property type="entry name" value="IGc2"/>
    <property type="match status" value="3"/>
</dbReference>
<dbReference type="EMBL" id="JTDF01003652">
    <property type="protein sequence ID" value="KAF8567623.1"/>
    <property type="molecule type" value="Genomic_DNA"/>
</dbReference>
<name>A0A8T0DIC8_9TREM</name>
<dbReference type="InterPro" id="IPR013098">
    <property type="entry name" value="Ig_I-set"/>
</dbReference>
<dbReference type="OrthoDB" id="10015491at2759"/>
<dbReference type="PROSITE" id="PS50835">
    <property type="entry name" value="IG_LIKE"/>
    <property type="match status" value="3"/>
</dbReference>
<keyword evidence="7" id="KW-0732">Signal</keyword>
<feature type="chain" id="PRO_5035885515" description="Ig-like domain-containing protein" evidence="7">
    <location>
        <begin position="36"/>
        <end position="1175"/>
    </location>
</feature>
<keyword evidence="5" id="KW-0393">Immunoglobulin domain</keyword>
<dbReference type="SUPFAM" id="SSF48726">
    <property type="entry name" value="Immunoglobulin"/>
    <property type="match status" value="2"/>
</dbReference>
<feature type="transmembrane region" description="Helical" evidence="6">
    <location>
        <begin position="811"/>
        <end position="835"/>
    </location>
</feature>
<keyword evidence="3" id="KW-1015">Disulfide bond</keyword>
<evidence type="ECO:0000256" key="1">
    <source>
        <dbReference type="ARBA" id="ARBA00004479"/>
    </source>
</evidence>
<dbReference type="Proteomes" id="UP000699462">
    <property type="component" value="Unassembled WGS sequence"/>
</dbReference>
<dbReference type="InterPro" id="IPR013162">
    <property type="entry name" value="CD80_C2-set"/>
</dbReference>
<evidence type="ECO:0000313" key="9">
    <source>
        <dbReference type="EMBL" id="KAF8567623.1"/>
    </source>
</evidence>
<dbReference type="AlphaFoldDB" id="A0A8T0DIC8"/>
<evidence type="ECO:0000256" key="6">
    <source>
        <dbReference type="SAM" id="Phobius"/>
    </source>
</evidence>
<evidence type="ECO:0000256" key="5">
    <source>
        <dbReference type="ARBA" id="ARBA00023319"/>
    </source>
</evidence>
<protein>
    <recommendedName>
        <fullName evidence="8">Ig-like domain-containing protein</fullName>
    </recommendedName>
</protein>
<evidence type="ECO:0000313" key="10">
    <source>
        <dbReference type="Proteomes" id="UP000699462"/>
    </source>
</evidence>
<dbReference type="SMART" id="SM00409">
    <property type="entry name" value="IG"/>
    <property type="match status" value="4"/>
</dbReference>